<dbReference type="Proteomes" id="UP000325315">
    <property type="component" value="Unassembled WGS sequence"/>
</dbReference>
<proteinExistence type="predicted"/>
<dbReference type="EMBL" id="SMMG02000004">
    <property type="protein sequence ID" value="KAA3478105.1"/>
    <property type="molecule type" value="Genomic_DNA"/>
</dbReference>
<gene>
    <name evidence="2" type="ORF">EPI10_011935</name>
</gene>
<evidence type="ECO:0000313" key="2">
    <source>
        <dbReference type="EMBL" id="KAA3478105.1"/>
    </source>
</evidence>
<reference evidence="3" key="1">
    <citation type="journal article" date="2019" name="Plant Biotechnol. J.">
        <title>Genome sequencing of the Australian wild diploid species Gossypium australe highlights disease resistance and delayed gland morphogenesis.</title>
        <authorList>
            <person name="Cai Y."/>
            <person name="Cai X."/>
            <person name="Wang Q."/>
            <person name="Wang P."/>
            <person name="Zhang Y."/>
            <person name="Cai C."/>
            <person name="Xu Y."/>
            <person name="Wang K."/>
            <person name="Zhou Z."/>
            <person name="Wang C."/>
            <person name="Geng S."/>
            <person name="Li B."/>
            <person name="Dong Q."/>
            <person name="Hou Y."/>
            <person name="Wang H."/>
            <person name="Ai P."/>
            <person name="Liu Z."/>
            <person name="Yi F."/>
            <person name="Sun M."/>
            <person name="An G."/>
            <person name="Cheng J."/>
            <person name="Zhang Y."/>
            <person name="Shi Q."/>
            <person name="Xie Y."/>
            <person name="Shi X."/>
            <person name="Chang Y."/>
            <person name="Huang F."/>
            <person name="Chen Y."/>
            <person name="Hong S."/>
            <person name="Mi L."/>
            <person name="Sun Q."/>
            <person name="Zhang L."/>
            <person name="Zhou B."/>
            <person name="Peng R."/>
            <person name="Zhang X."/>
            <person name="Liu F."/>
        </authorList>
    </citation>
    <scope>NUCLEOTIDE SEQUENCE [LARGE SCALE GENOMIC DNA]</scope>
    <source>
        <strain evidence="3">cv. PA1801</strain>
    </source>
</reference>
<evidence type="ECO:0000256" key="1">
    <source>
        <dbReference type="SAM" id="MobiDB-lite"/>
    </source>
</evidence>
<dbReference type="OrthoDB" id="10462756at2759"/>
<dbReference type="AlphaFoldDB" id="A0A5B6WA28"/>
<evidence type="ECO:0000313" key="3">
    <source>
        <dbReference type="Proteomes" id="UP000325315"/>
    </source>
</evidence>
<accession>A0A5B6WA28</accession>
<name>A0A5B6WA28_9ROSI</name>
<feature type="region of interest" description="Disordered" evidence="1">
    <location>
        <begin position="33"/>
        <end position="57"/>
    </location>
</feature>
<sequence>MRSLMTRSSSTPIEPYPDPKQLIRHNRQMMNIDPPAVTNLPWGNPLFGEPQEQQGNNRGEVPMAQRMLREYALPTLDVVRGSIE</sequence>
<feature type="region of interest" description="Disordered" evidence="1">
    <location>
        <begin position="1"/>
        <end position="20"/>
    </location>
</feature>
<organism evidence="2 3">
    <name type="scientific">Gossypium australe</name>
    <dbReference type="NCBI Taxonomy" id="47621"/>
    <lineage>
        <taxon>Eukaryota</taxon>
        <taxon>Viridiplantae</taxon>
        <taxon>Streptophyta</taxon>
        <taxon>Embryophyta</taxon>
        <taxon>Tracheophyta</taxon>
        <taxon>Spermatophyta</taxon>
        <taxon>Magnoliopsida</taxon>
        <taxon>eudicotyledons</taxon>
        <taxon>Gunneridae</taxon>
        <taxon>Pentapetalae</taxon>
        <taxon>rosids</taxon>
        <taxon>malvids</taxon>
        <taxon>Malvales</taxon>
        <taxon>Malvaceae</taxon>
        <taxon>Malvoideae</taxon>
        <taxon>Gossypium</taxon>
    </lineage>
</organism>
<keyword evidence="3" id="KW-1185">Reference proteome</keyword>
<feature type="compositionally biased region" description="Polar residues" evidence="1">
    <location>
        <begin position="1"/>
        <end position="12"/>
    </location>
</feature>
<comment type="caution">
    <text evidence="2">The sequence shown here is derived from an EMBL/GenBank/DDBJ whole genome shotgun (WGS) entry which is preliminary data.</text>
</comment>
<protein>
    <submittedName>
        <fullName evidence="2">Uncharacterized protein</fullName>
    </submittedName>
</protein>